<dbReference type="EMBL" id="AAGW02000440">
    <property type="status" value="NOT_ANNOTATED_CDS"/>
    <property type="molecule type" value="Genomic_DNA"/>
</dbReference>
<dbReference type="InParanoid" id="A0A5F9CY61"/>
<organism evidence="2 3">
    <name type="scientific">Oryctolagus cuniculus</name>
    <name type="common">Rabbit</name>
    <dbReference type="NCBI Taxonomy" id="9986"/>
    <lineage>
        <taxon>Eukaryota</taxon>
        <taxon>Metazoa</taxon>
        <taxon>Chordata</taxon>
        <taxon>Craniata</taxon>
        <taxon>Vertebrata</taxon>
        <taxon>Euteleostomi</taxon>
        <taxon>Mammalia</taxon>
        <taxon>Eutheria</taxon>
        <taxon>Euarchontoglires</taxon>
        <taxon>Glires</taxon>
        <taxon>Lagomorpha</taxon>
        <taxon>Leporidae</taxon>
        <taxon>Oryctolagus</taxon>
    </lineage>
</organism>
<dbReference type="EMBL" id="AAGW02000442">
    <property type="status" value="NOT_ANNOTATED_CDS"/>
    <property type="molecule type" value="Genomic_DNA"/>
</dbReference>
<feature type="compositionally biased region" description="Low complexity" evidence="1">
    <location>
        <begin position="127"/>
        <end position="138"/>
    </location>
</feature>
<sequence>MVSSSSNIRLPKEVEARRAQKRRVLAVVRNARHPATTETERSRRLSLGSQLRNPEPARKPPRRGAVHRPHSPPQFGAPLLSRAGTSPYREPRTSMPPAGTGTHRQLPPAPKRQSRNCEKAQVVWQEATQRAAAAASTRRPAEGRWVARDPLSAARGRREKAGRGAAAPSPGSPLSRWPPPDKREGSAVDQGKQRRLAATPSSPLPCTLIALGLGL</sequence>
<accession>A0A5F9CY61</accession>
<dbReference type="EMBL" id="AAGW02000434">
    <property type="status" value="NOT_ANNOTATED_CDS"/>
    <property type="molecule type" value="Genomic_DNA"/>
</dbReference>
<dbReference type="EMBL" id="AAGW02000435">
    <property type="status" value="NOT_ANNOTATED_CDS"/>
    <property type="molecule type" value="Genomic_DNA"/>
</dbReference>
<keyword evidence="3" id="KW-1185">Reference proteome</keyword>
<feature type="compositionally biased region" description="Low complexity" evidence="1">
    <location>
        <begin position="163"/>
        <end position="175"/>
    </location>
</feature>
<name>A0A5F9CY61_RABIT</name>
<dbReference type="STRING" id="9986.ENSOCUP00000038750"/>
<protein>
    <submittedName>
        <fullName evidence="2">Uncharacterized protein</fullName>
    </submittedName>
</protein>
<dbReference type="Proteomes" id="UP000001811">
    <property type="component" value="Chromosome 13"/>
</dbReference>
<dbReference type="EMBL" id="AAGW02000436">
    <property type="status" value="NOT_ANNOTATED_CDS"/>
    <property type="molecule type" value="Genomic_DNA"/>
</dbReference>
<dbReference type="EMBL" id="AAGW02000439">
    <property type="status" value="NOT_ANNOTATED_CDS"/>
    <property type="molecule type" value="Genomic_DNA"/>
</dbReference>
<evidence type="ECO:0000256" key="1">
    <source>
        <dbReference type="SAM" id="MobiDB-lite"/>
    </source>
</evidence>
<dbReference type="AlphaFoldDB" id="A0A5F9CY61"/>
<dbReference type="Ensembl" id="ENSOCUT00000052739.1">
    <property type="protein sequence ID" value="ENSOCUP00000038750.1"/>
    <property type="gene ID" value="ENSOCUG00000034353.1"/>
</dbReference>
<dbReference type="EMBL" id="AAGW02000437">
    <property type="status" value="NOT_ANNOTATED_CDS"/>
    <property type="molecule type" value="Genomic_DNA"/>
</dbReference>
<proteinExistence type="predicted"/>
<reference evidence="2" key="3">
    <citation type="submission" date="2025-09" db="UniProtKB">
        <authorList>
            <consortium name="Ensembl"/>
        </authorList>
    </citation>
    <scope>IDENTIFICATION</scope>
    <source>
        <strain evidence="2">Thorbecke</strain>
    </source>
</reference>
<dbReference type="EMBL" id="AAGW02000438">
    <property type="status" value="NOT_ANNOTATED_CDS"/>
    <property type="molecule type" value="Genomic_DNA"/>
</dbReference>
<reference evidence="2" key="2">
    <citation type="submission" date="2025-08" db="UniProtKB">
        <authorList>
            <consortium name="Ensembl"/>
        </authorList>
    </citation>
    <scope>IDENTIFICATION</scope>
    <source>
        <strain evidence="2">Thorbecke</strain>
    </source>
</reference>
<reference evidence="2 3" key="1">
    <citation type="journal article" date="2011" name="Nature">
        <title>A high-resolution map of human evolutionary constraint using 29 mammals.</title>
        <authorList>
            <person name="Lindblad-Toh K."/>
            <person name="Garber M."/>
            <person name="Zuk O."/>
            <person name="Lin M.F."/>
            <person name="Parker B.J."/>
            <person name="Washietl S."/>
            <person name="Kheradpour P."/>
            <person name="Ernst J."/>
            <person name="Jordan G."/>
            <person name="Mauceli E."/>
            <person name="Ward L.D."/>
            <person name="Lowe C.B."/>
            <person name="Holloway A.K."/>
            <person name="Clamp M."/>
            <person name="Gnerre S."/>
            <person name="Alfoldi J."/>
            <person name="Beal K."/>
            <person name="Chang J."/>
            <person name="Clawson H."/>
            <person name="Cuff J."/>
            <person name="Di Palma F."/>
            <person name="Fitzgerald S."/>
            <person name="Flicek P."/>
            <person name="Guttman M."/>
            <person name="Hubisz M.J."/>
            <person name="Jaffe D.B."/>
            <person name="Jungreis I."/>
            <person name="Kent W.J."/>
            <person name="Kostka D."/>
            <person name="Lara M."/>
            <person name="Martins A.L."/>
            <person name="Massingham T."/>
            <person name="Moltke I."/>
            <person name="Raney B.J."/>
            <person name="Rasmussen M.D."/>
            <person name="Robinson J."/>
            <person name="Stark A."/>
            <person name="Vilella A.J."/>
            <person name="Wen J."/>
            <person name="Xie X."/>
            <person name="Zody M.C."/>
            <person name="Baldwin J."/>
            <person name="Bloom T."/>
            <person name="Chin C.W."/>
            <person name="Heiman D."/>
            <person name="Nicol R."/>
            <person name="Nusbaum C."/>
            <person name="Young S."/>
            <person name="Wilkinson J."/>
            <person name="Worley K.C."/>
            <person name="Kovar C.L."/>
            <person name="Muzny D.M."/>
            <person name="Gibbs R.A."/>
            <person name="Cree A."/>
            <person name="Dihn H.H."/>
            <person name="Fowler G."/>
            <person name="Jhangiani S."/>
            <person name="Joshi V."/>
            <person name="Lee S."/>
            <person name="Lewis L.R."/>
            <person name="Nazareth L.V."/>
            <person name="Okwuonu G."/>
            <person name="Santibanez J."/>
            <person name="Warren W.C."/>
            <person name="Mardis E.R."/>
            <person name="Weinstock G.M."/>
            <person name="Wilson R.K."/>
            <person name="Delehaunty K."/>
            <person name="Dooling D."/>
            <person name="Fronik C."/>
            <person name="Fulton L."/>
            <person name="Fulton B."/>
            <person name="Graves T."/>
            <person name="Minx P."/>
            <person name="Sodergren E."/>
            <person name="Birney E."/>
            <person name="Margulies E.H."/>
            <person name="Herrero J."/>
            <person name="Green E.D."/>
            <person name="Haussler D."/>
            <person name="Siepel A."/>
            <person name="Goldman N."/>
            <person name="Pollard K.S."/>
            <person name="Pedersen J.S."/>
            <person name="Lander E.S."/>
            <person name="Kellis M."/>
        </authorList>
    </citation>
    <scope>NUCLEOTIDE SEQUENCE [LARGE SCALE GENOMIC DNA]</scope>
    <source>
        <strain evidence="2 3">Thorbecke inbred</strain>
    </source>
</reference>
<evidence type="ECO:0000313" key="2">
    <source>
        <dbReference type="Ensembl" id="ENSOCUP00000038750.1"/>
    </source>
</evidence>
<evidence type="ECO:0000313" key="3">
    <source>
        <dbReference type="Proteomes" id="UP000001811"/>
    </source>
</evidence>
<dbReference type="EMBL" id="AAGW02000441">
    <property type="status" value="NOT_ANNOTATED_CDS"/>
    <property type="molecule type" value="Genomic_DNA"/>
</dbReference>
<feature type="compositionally biased region" description="Basic residues" evidence="1">
    <location>
        <begin position="59"/>
        <end position="70"/>
    </location>
</feature>
<feature type="region of interest" description="Disordered" evidence="1">
    <location>
        <begin position="1"/>
        <end position="204"/>
    </location>
</feature>